<name>A0A9D9GY31_9BACT</name>
<feature type="signal peptide" evidence="1">
    <location>
        <begin position="1"/>
        <end position="20"/>
    </location>
</feature>
<evidence type="ECO:0000313" key="3">
    <source>
        <dbReference type="Proteomes" id="UP000823635"/>
    </source>
</evidence>
<dbReference type="Proteomes" id="UP000823635">
    <property type="component" value="Unassembled WGS sequence"/>
</dbReference>
<feature type="chain" id="PRO_5038608173" evidence="1">
    <location>
        <begin position="21"/>
        <end position="489"/>
    </location>
</feature>
<comment type="caution">
    <text evidence="2">The sequence shown here is derived from an EMBL/GenBank/DDBJ whole genome shotgun (WGS) entry which is preliminary data.</text>
</comment>
<organism evidence="2 3">
    <name type="scientific">Candidatus Egerieousia excrementavium</name>
    <dbReference type="NCBI Taxonomy" id="2840778"/>
    <lineage>
        <taxon>Bacteria</taxon>
        <taxon>Pseudomonadati</taxon>
        <taxon>Bacteroidota</taxon>
        <taxon>Bacteroidia</taxon>
        <taxon>Bacteroidales</taxon>
        <taxon>Candidatus Egerieousia</taxon>
    </lineage>
</organism>
<protein>
    <submittedName>
        <fullName evidence="2">Uncharacterized protein</fullName>
    </submittedName>
</protein>
<dbReference type="AlphaFoldDB" id="A0A9D9GY31"/>
<sequence>MKKFCFFFLPCMMAAWTFSAQDTSAVTADTLAVAVTDTSAAGPQPVEVLKGEEIGKYRRSSLYTVLIRHSNAKYGNTIDSVFMMMQTPDKFNNHDLEIKSFESSARKARKVVNEIRGTEKDPNISDIDRFIDETDAAKGMIAKWFDRDPVTGAFDIDLVMERGYYDASYADIEEADANIRGRAMLADAGFDLIGRTFMLVNDITFVDRGETSSKVGAGLMAGLSLIGKALSIAKDDETYEVIGDASGAVAGAVANEFAGYKVNIISYLYRLDWDNAMLDKFLADYWFDSCAPDSAKRAAFDESELFTLSYVGHTMTSAANISSKSFSARPLHEQFLKVCTRALDKAIVELQREYDEFKVNVPVYSVNGDGTVDVKIGLKEGVNSRSVYEVLMKDVSSGVTQYKRVGLLKAIPGKIWDNRFGAMEEAIMLEQEGVAEDSTADNTARQPEEDSVEAGNAFLDATTFQIMSGANEIVPGLLIREMKIDREKQ</sequence>
<evidence type="ECO:0000313" key="2">
    <source>
        <dbReference type="EMBL" id="MBO8428542.1"/>
    </source>
</evidence>
<dbReference type="EMBL" id="JADINB010000029">
    <property type="protein sequence ID" value="MBO8428542.1"/>
    <property type="molecule type" value="Genomic_DNA"/>
</dbReference>
<reference evidence="2" key="1">
    <citation type="submission" date="2020-10" db="EMBL/GenBank/DDBJ databases">
        <authorList>
            <person name="Gilroy R."/>
        </authorList>
    </citation>
    <scope>NUCLEOTIDE SEQUENCE</scope>
    <source>
        <strain evidence="2">15467</strain>
    </source>
</reference>
<reference evidence="2" key="2">
    <citation type="journal article" date="2021" name="PeerJ">
        <title>Extensive microbial diversity within the chicken gut microbiome revealed by metagenomics and culture.</title>
        <authorList>
            <person name="Gilroy R."/>
            <person name="Ravi A."/>
            <person name="Getino M."/>
            <person name="Pursley I."/>
            <person name="Horton D.L."/>
            <person name="Alikhan N.F."/>
            <person name="Baker D."/>
            <person name="Gharbi K."/>
            <person name="Hall N."/>
            <person name="Watson M."/>
            <person name="Adriaenssens E.M."/>
            <person name="Foster-Nyarko E."/>
            <person name="Jarju S."/>
            <person name="Secka A."/>
            <person name="Antonio M."/>
            <person name="Oren A."/>
            <person name="Chaudhuri R.R."/>
            <person name="La Ragione R."/>
            <person name="Hildebrand F."/>
            <person name="Pallen M.J."/>
        </authorList>
    </citation>
    <scope>NUCLEOTIDE SEQUENCE</scope>
    <source>
        <strain evidence="2">15467</strain>
    </source>
</reference>
<evidence type="ECO:0000256" key="1">
    <source>
        <dbReference type="SAM" id="SignalP"/>
    </source>
</evidence>
<accession>A0A9D9GY31</accession>
<proteinExistence type="predicted"/>
<gene>
    <name evidence="2" type="ORF">IAC68_01225</name>
</gene>
<keyword evidence="1" id="KW-0732">Signal</keyword>